<dbReference type="Pfam" id="PF00069">
    <property type="entry name" value="Pkinase"/>
    <property type="match status" value="1"/>
</dbReference>
<evidence type="ECO:0000256" key="7">
    <source>
        <dbReference type="ARBA" id="ARBA00030237"/>
    </source>
</evidence>
<dbReference type="InterPro" id="IPR045269">
    <property type="entry name" value="Atg1-like"/>
</dbReference>
<accession>A0AAX4J1E8</accession>
<evidence type="ECO:0000256" key="6">
    <source>
        <dbReference type="ARBA" id="ARBA00023006"/>
    </source>
</evidence>
<dbReference type="Proteomes" id="UP001322277">
    <property type="component" value="Chromosome 10"/>
</dbReference>
<dbReference type="GO" id="GO:0034045">
    <property type="term" value="C:phagophore assembly site membrane"/>
    <property type="evidence" value="ECO:0007669"/>
    <property type="project" value="UniProtKB-SubCell"/>
</dbReference>
<protein>
    <recommendedName>
        <fullName evidence="7">Autophagy-related protein 1</fullName>
    </recommendedName>
</protein>
<feature type="region of interest" description="Disordered" evidence="9">
    <location>
        <begin position="535"/>
        <end position="558"/>
    </location>
</feature>
<dbReference type="InterPro" id="IPR011009">
    <property type="entry name" value="Kinase-like_dom_sf"/>
</dbReference>
<dbReference type="PROSITE" id="PS50006">
    <property type="entry name" value="FHA_DOMAIN"/>
    <property type="match status" value="1"/>
</dbReference>
<evidence type="ECO:0000259" key="10">
    <source>
        <dbReference type="PROSITE" id="PS50006"/>
    </source>
</evidence>
<feature type="binding site" evidence="8">
    <location>
        <position position="247"/>
    </location>
    <ligand>
        <name>ATP</name>
        <dbReference type="ChEBI" id="CHEBI:30616"/>
    </ligand>
</feature>
<evidence type="ECO:0000256" key="2">
    <source>
        <dbReference type="ARBA" id="ARBA00005575"/>
    </source>
</evidence>
<evidence type="ECO:0000313" key="13">
    <source>
        <dbReference type="Proteomes" id="UP001322277"/>
    </source>
</evidence>
<feature type="compositionally biased region" description="Polar residues" evidence="9">
    <location>
        <begin position="495"/>
        <end position="522"/>
    </location>
</feature>
<dbReference type="PROSITE" id="PS00108">
    <property type="entry name" value="PROTEIN_KINASE_ST"/>
    <property type="match status" value="1"/>
</dbReference>
<comment type="subcellular location">
    <subcellularLocation>
        <location evidence="1">Preautophagosomal structure membrane</location>
        <topology evidence="1">Peripheral membrane protein</topology>
    </subcellularLocation>
</comment>
<dbReference type="AlphaFoldDB" id="A0AAX4J1E8"/>
<name>A0AAX4J1E8_9PEZI</name>
<dbReference type="GO" id="GO:0010506">
    <property type="term" value="P:regulation of autophagy"/>
    <property type="evidence" value="ECO:0007669"/>
    <property type="project" value="InterPro"/>
</dbReference>
<dbReference type="GO" id="GO:0004674">
    <property type="term" value="F:protein serine/threonine kinase activity"/>
    <property type="evidence" value="ECO:0007669"/>
    <property type="project" value="InterPro"/>
</dbReference>
<keyword evidence="4 8" id="KW-0547">Nucleotide-binding</keyword>
<dbReference type="PROSITE" id="PS00107">
    <property type="entry name" value="PROTEIN_KINASE_ATP"/>
    <property type="match status" value="1"/>
</dbReference>
<evidence type="ECO:0000256" key="8">
    <source>
        <dbReference type="PROSITE-ProRule" id="PRU10141"/>
    </source>
</evidence>
<reference evidence="13" key="1">
    <citation type="journal article" date="2023" name="bioRxiv">
        <title>Complete genome of the Medicago anthracnose fungus, Colletotrichum destructivum, reveals a mini-chromosome-like region within a core chromosome.</title>
        <authorList>
            <person name="Lapalu N."/>
            <person name="Simon A."/>
            <person name="Lu A."/>
            <person name="Plaumann P.-L."/>
            <person name="Amselem J."/>
            <person name="Pigne S."/>
            <person name="Auger A."/>
            <person name="Koch C."/>
            <person name="Dallery J.-F."/>
            <person name="O'Connell R.J."/>
        </authorList>
    </citation>
    <scope>NUCLEOTIDE SEQUENCE [LARGE SCALE GENOMIC DNA]</scope>
    <source>
        <strain evidence="13">CBS 520.97</strain>
    </source>
</reference>
<keyword evidence="6" id="KW-0072">Autophagy</keyword>
<dbReference type="RefSeq" id="XP_062786605.1">
    <property type="nucleotide sequence ID" value="XM_062930554.1"/>
</dbReference>
<keyword evidence="12" id="KW-0418">Kinase</keyword>
<dbReference type="InterPro" id="IPR000719">
    <property type="entry name" value="Prot_kinase_dom"/>
</dbReference>
<evidence type="ECO:0000256" key="1">
    <source>
        <dbReference type="ARBA" id="ARBA00004623"/>
    </source>
</evidence>
<dbReference type="PANTHER" id="PTHR24348">
    <property type="entry name" value="SERINE/THREONINE-PROTEIN KINASE UNC-51-RELATED"/>
    <property type="match status" value="1"/>
</dbReference>
<feature type="region of interest" description="Disordered" evidence="9">
    <location>
        <begin position="477"/>
        <end position="523"/>
    </location>
</feature>
<comment type="similarity">
    <text evidence="2">Belongs to the protein kinase superfamily. CAMK Ser/Thr protein kinase family. CHEK2 subfamily.</text>
</comment>
<keyword evidence="12" id="KW-0808">Transferase</keyword>
<dbReference type="GO" id="GO:0006914">
    <property type="term" value="P:autophagy"/>
    <property type="evidence" value="ECO:0007669"/>
    <property type="project" value="UniProtKB-KW"/>
</dbReference>
<evidence type="ECO:0000256" key="4">
    <source>
        <dbReference type="ARBA" id="ARBA00022741"/>
    </source>
</evidence>
<organism evidence="12 13">
    <name type="scientific">Colletotrichum destructivum</name>
    <dbReference type="NCBI Taxonomy" id="34406"/>
    <lineage>
        <taxon>Eukaryota</taxon>
        <taxon>Fungi</taxon>
        <taxon>Dikarya</taxon>
        <taxon>Ascomycota</taxon>
        <taxon>Pezizomycotina</taxon>
        <taxon>Sordariomycetes</taxon>
        <taxon>Hypocreomycetidae</taxon>
        <taxon>Glomerellales</taxon>
        <taxon>Glomerellaceae</taxon>
        <taxon>Colletotrichum</taxon>
        <taxon>Colletotrichum destructivum species complex</taxon>
    </lineage>
</organism>
<dbReference type="GO" id="GO:0005524">
    <property type="term" value="F:ATP binding"/>
    <property type="evidence" value="ECO:0007669"/>
    <property type="project" value="UniProtKB-UniRule"/>
</dbReference>
<dbReference type="InterPro" id="IPR008271">
    <property type="entry name" value="Ser/Thr_kinase_AS"/>
</dbReference>
<dbReference type="Gene3D" id="1.10.510.10">
    <property type="entry name" value="Transferase(Phosphotransferase) domain 1"/>
    <property type="match status" value="1"/>
</dbReference>
<dbReference type="PROSITE" id="PS50011">
    <property type="entry name" value="PROTEIN_KINASE_DOM"/>
    <property type="match status" value="1"/>
</dbReference>
<feature type="domain" description="FHA" evidence="10">
    <location>
        <begin position="85"/>
        <end position="139"/>
    </location>
</feature>
<dbReference type="SMART" id="SM00220">
    <property type="entry name" value="S_TKc"/>
    <property type="match status" value="1"/>
</dbReference>
<evidence type="ECO:0000256" key="3">
    <source>
        <dbReference type="ARBA" id="ARBA00022448"/>
    </source>
</evidence>
<keyword evidence="13" id="KW-1185">Reference proteome</keyword>
<dbReference type="GeneID" id="87950898"/>
<dbReference type="Gene3D" id="2.60.200.20">
    <property type="match status" value="1"/>
</dbReference>
<evidence type="ECO:0000313" key="12">
    <source>
        <dbReference type="EMBL" id="WQF89384.1"/>
    </source>
</evidence>
<keyword evidence="3" id="KW-0813">Transport</keyword>
<sequence length="794" mass="88886">MQNEIAPSKTLFTVHSQHRRFLYDPHNGNFSVCGETQSYAPDCHLAVAGEVVDEEQDITPAPLSEALPFLRVTTDDEPHDAQIGFLFGSDPEVCDVLLDKDPARGISKRQFAIHVTQQHGVLLIINRSRNKTNVEARSFGKLALSSQRALQDNESVHVSLGIYDIEIRLPDHSAHLADYRTELSNFTRRISSQIPVFQNLELESGPSASTASLRASPYQLREKVGSGTYGVVYRAVHRVTGDVVAVKQLGKHEHMRLEEVMLLRNITHEHIVSFHAFIIEIDSFHLVMEFVDGQNLETAFKAHHPTSTELREVMRQQLSAVEYIHHRGIVHRDIKPPNVMVKWRDPMVTKLTDFGLAIRSTELADKAPLCGTASYAAPEVLRGILYNEKVDIWSLGILFLQYSHKLPPLPKHDSKPRGQTNWGSWGSWPDKVQQHLQHMPRSPAFQFTSALLTANPEVRPSAKDALAHPFFSSELGISSPAGKTSAEQSGDDLGSQDTIRASPSRQGLQDVPSSTGSQSDNLPATEIHYPVTVVPGIETGSPSLERHAKRQKNGANSSLSEVARFLESIEDPLESFLFGRNLNATGSETSETPMFGGASHEEDSELPSLGWNVNQITPSERDTQLSGLGLEYQPHSIRPYEQEQRELTREIIQNTPREHEGQHIPINVYELNLPLKRPPGYKVMRYDKQRIAYHPFLQRVNITSVLRLANIQRQQGLQWTKNRQCVCTTMKGSPYIQGTYLTFDDAASCCSDLSAGQAAMRLRPTSTYLLPNLHRNANQRNANQRNANQRNASK</sequence>
<proteinExistence type="inferred from homology"/>
<dbReference type="EMBL" id="CP137314">
    <property type="protein sequence ID" value="WQF89384.1"/>
    <property type="molecule type" value="Genomic_DNA"/>
</dbReference>
<dbReference type="SUPFAM" id="SSF56112">
    <property type="entry name" value="Protein kinase-like (PK-like)"/>
    <property type="match status" value="1"/>
</dbReference>
<evidence type="ECO:0000259" key="11">
    <source>
        <dbReference type="PROSITE" id="PS50011"/>
    </source>
</evidence>
<evidence type="ECO:0000256" key="9">
    <source>
        <dbReference type="SAM" id="MobiDB-lite"/>
    </source>
</evidence>
<keyword evidence="5 8" id="KW-0067">ATP-binding</keyword>
<feature type="domain" description="Protein kinase" evidence="11">
    <location>
        <begin position="218"/>
        <end position="471"/>
    </location>
</feature>
<dbReference type="InterPro" id="IPR000253">
    <property type="entry name" value="FHA_dom"/>
</dbReference>
<dbReference type="KEGG" id="cdet:87950898"/>
<gene>
    <name evidence="12" type="ORF">CDEST_14398</name>
</gene>
<dbReference type="InterPro" id="IPR017441">
    <property type="entry name" value="Protein_kinase_ATP_BS"/>
</dbReference>
<evidence type="ECO:0000256" key="5">
    <source>
        <dbReference type="ARBA" id="ARBA00022840"/>
    </source>
</evidence>